<dbReference type="InterPro" id="IPR001373">
    <property type="entry name" value="Cullin_N"/>
</dbReference>
<dbReference type="GO" id="GO:0031146">
    <property type="term" value="P:SCF-dependent proteasomal ubiquitin-dependent protein catabolic process"/>
    <property type="evidence" value="ECO:0007669"/>
    <property type="project" value="UniProtKB-ARBA"/>
</dbReference>
<evidence type="ECO:0000256" key="4">
    <source>
        <dbReference type="ARBA" id="ARBA00022786"/>
    </source>
</evidence>
<dbReference type="FunFam" id="1.20.1310.10:FF:000002">
    <property type="entry name" value="cullin-3 isoform X1"/>
    <property type="match status" value="1"/>
</dbReference>
<keyword evidence="5" id="KW-0832">Ubl conjugation</keyword>
<dbReference type="InterPro" id="IPR036390">
    <property type="entry name" value="WH_DNA-bd_sf"/>
</dbReference>
<dbReference type="Pfam" id="PF10557">
    <property type="entry name" value="Cullin_Nedd8"/>
    <property type="match status" value="1"/>
</dbReference>
<dbReference type="FunFam" id="1.20.1310.10:FF:000029">
    <property type="entry name" value="Cullin homolog 1"/>
    <property type="match status" value="1"/>
</dbReference>
<keyword evidence="4" id="KW-0833">Ubl conjugation pathway</keyword>
<dbReference type="Pfam" id="PF26557">
    <property type="entry name" value="Cullin_AB"/>
    <property type="match status" value="1"/>
</dbReference>
<dbReference type="SMART" id="SM00884">
    <property type="entry name" value="Cullin_Nedd8"/>
    <property type="match status" value="1"/>
</dbReference>
<evidence type="ECO:0000256" key="6">
    <source>
        <dbReference type="ARBA" id="ARBA00040451"/>
    </source>
</evidence>
<dbReference type="Gene3D" id="3.30.230.130">
    <property type="entry name" value="Cullin, Chain C, Domain 2"/>
    <property type="match status" value="1"/>
</dbReference>
<protein>
    <recommendedName>
        <fullName evidence="6">Cullin-5</fullName>
    </recommendedName>
</protein>
<reference evidence="10 11" key="1">
    <citation type="submission" date="2016-07" db="EMBL/GenBank/DDBJ databases">
        <title>Pervasive Adenine N6-methylation of Active Genes in Fungi.</title>
        <authorList>
            <consortium name="DOE Joint Genome Institute"/>
            <person name="Mondo S.J."/>
            <person name="Dannebaum R.O."/>
            <person name="Kuo R.C."/>
            <person name="Labutti K."/>
            <person name="Haridas S."/>
            <person name="Kuo A."/>
            <person name="Salamov A."/>
            <person name="Ahrendt S.R."/>
            <person name="Lipzen A."/>
            <person name="Sullivan W."/>
            <person name="Andreopoulos W.B."/>
            <person name="Clum A."/>
            <person name="Lindquist E."/>
            <person name="Daum C."/>
            <person name="Ramamoorthy G.K."/>
            <person name="Gryganskyi A."/>
            <person name="Culley D."/>
            <person name="Magnuson J.K."/>
            <person name="James T.Y."/>
            <person name="O'Malley M.A."/>
            <person name="Stajich J.E."/>
            <person name="Spatafora J.W."/>
            <person name="Visel A."/>
            <person name="Grigoriev I.V."/>
        </authorList>
    </citation>
    <scope>NUCLEOTIDE SEQUENCE [LARGE SCALE GENOMIC DNA]</scope>
    <source>
        <strain evidence="10 11">ATCC 12442</strain>
    </source>
</reference>
<dbReference type="AlphaFoldDB" id="A0A1Y1WAS6"/>
<dbReference type="Gene3D" id="1.10.10.10">
    <property type="entry name" value="Winged helix-like DNA-binding domain superfamily/Winged helix DNA-binding domain"/>
    <property type="match status" value="1"/>
</dbReference>
<evidence type="ECO:0000256" key="8">
    <source>
        <dbReference type="RuleBase" id="RU003829"/>
    </source>
</evidence>
<dbReference type="SUPFAM" id="SSF75632">
    <property type="entry name" value="Cullin homology domain"/>
    <property type="match status" value="1"/>
</dbReference>
<dbReference type="InterPro" id="IPR059120">
    <property type="entry name" value="Cullin-like_AB"/>
</dbReference>
<dbReference type="Gene3D" id="1.20.1310.10">
    <property type="entry name" value="Cullin Repeats"/>
    <property type="match status" value="4"/>
</dbReference>
<evidence type="ECO:0000256" key="2">
    <source>
        <dbReference type="ARBA" id="ARBA00006019"/>
    </source>
</evidence>
<dbReference type="InterPro" id="IPR036317">
    <property type="entry name" value="Cullin_homology_sf"/>
</dbReference>
<dbReference type="Pfam" id="PF00888">
    <property type="entry name" value="Cullin"/>
    <property type="match status" value="1"/>
</dbReference>
<dbReference type="FunFam" id="1.20.1310.10:FF:000014">
    <property type="entry name" value="Cullin 5"/>
    <property type="match status" value="1"/>
</dbReference>
<evidence type="ECO:0000256" key="1">
    <source>
        <dbReference type="ARBA" id="ARBA00004906"/>
    </source>
</evidence>
<comment type="caution">
    <text evidence="10">The sequence shown here is derived from an EMBL/GenBank/DDBJ whole genome shotgun (WGS) entry which is preliminary data.</text>
</comment>
<dbReference type="SUPFAM" id="SSF46785">
    <property type="entry name" value="Winged helix' DNA-binding domain"/>
    <property type="match status" value="1"/>
</dbReference>
<dbReference type="FunFam" id="1.10.10.10:FF:000014">
    <property type="entry name" value="Cullin 1"/>
    <property type="match status" value="1"/>
</dbReference>
<dbReference type="InterPro" id="IPR016157">
    <property type="entry name" value="Cullin_CS"/>
</dbReference>
<dbReference type="InterPro" id="IPR016159">
    <property type="entry name" value="Cullin_repeat-like_dom_sf"/>
</dbReference>
<evidence type="ECO:0000256" key="5">
    <source>
        <dbReference type="ARBA" id="ARBA00022843"/>
    </source>
</evidence>
<gene>
    <name evidence="10" type="ORF">DL89DRAFT_245519</name>
</gene>
<name>A0A1Y1WAS6_9FUNG</name>
<comment type="similarity">
    <text evidence="2 7 8">Belongs to the cullin family.</text>
</comment>
<dbReference type="RefSeq" id="XP_040744210.1">
    <property type="nucleotide sequence ID" value="XM_040885090.1"/>
</dbReference>
<dbReference type="STRING" id="61395.A0A1Y1WAS6"/>
<dbReference type="GeneID" id="63801738"/>
<feature type="domain" description="Cullin family profile" evidence="9">
    <location>
        <begin position="414"/>
        <end position="675"/>
    </location>
</feature>
<dbReference type="InterPro" id="IPR036388">
    <property type="entry name" value="WH-like_DNA-bd_sf"/>
</dbReference>
<dbReference type="InterPro" id="IPR045093">
    <property type="entry name" value="Cullin"/>
</dbReference>
<keyword evidence="11" id="KW-1185">Reference proteome</keyword>
<proteinExistence type="inferred from homology"/>
<evidence type="ECO:0000256" key="7">
    <source>
        <dbReference type="PROSITE-ProRule" id="PRU00330"/>
    </source>
</evidence>
<dbReference type="InterPro" id="IPR016158">
    <property type="entry name" value="Cullin_homology"/>
</dbReference>
<evidence type="ECO:0000313" key="11">
    <source>
        <dbReference type="Proteomes" id="UP000193922"/>
    </source>
</evidence>
<sequence>MSAIDTAPSGDADTIWAYLVDGIDHILLKSNEGFEYKRYMNLYTGVYNYCTTLRTSIPLTFSTVVPDMAGSGAMLFGEQLYKRLQEHISIYMDGVAASSADFTGDALLAFYTAEWNKYVDSAKIIHNIFSYLNRHWIKREQEEGNAVNDVNTMMLHLWREHLFKKVHKSLLESVFRLIKHVRDGQVADVGMVKSVVDSFVSLGLDEIGTNSNRKMEVYEKYFQEPFLAMSTEYYEAESARLLQEGTIRDYMVKIAQRLQEEDDRALMYLHPDSVVPLKNALNAALIGKHREELIQQFQPMLVALEKDDLHRLYTLLQRLEDSEGLEPMRRTFTEYVTNAGREAIKQISGSEDIKAGNLAAESRLFVESLLRVHDLYAKMLRESFDDNPGFSRALDSACKDFVNTNGLCASGQSRAPVLLAHYCDSLLKKGGARKAGGAAAVAASGGANDEGDLEALLSQAIVVFRYIKDSDVFQKFYSRFLARRLVNEQSVSIDSEEAMISKLKEISGVEFTSKMSRMFLDMSLSGEMNDAYSQSIDGGFEVPFNFNMKVLHSVSWPLSLPATQPQLPSQVAQVTDSFNRFYQLKHNGRKLDWLWQHSKAEIKMFFPRATGPAAKAGYTFQVTTYQLAILMLFNEESGPGTGYDSPNGPTLTWVQIAGATGLDDDTIEGEMDVLCKARVLSCSTPKPGKGSRFTLNGGFKSKKLKMNLAGTKKPEQKRENKETMKSVEQDRRYQIEAAIVRIMKARKTLAHRQLVQETISQIKLFQAQVPDIKQAIDALIEREYLERDADSRDVYKYLA</sequence>
<dbReference type="SUPFAM" id="SSF74788">
    <property type="entry name" value="Cullin repeat-like"/>
    <property type="match status" value="1"/>
</dbReference>
<accession>A0A1Y1WAS6</accession>
<evidence type="ECO:0000313" key="10">
    <source>
        <dbReference type="EMBL" id="ORX70631.1"/>
    </source>
</evidence>
<keyword evidence="3" id="KW-1017">Isopeptide bond</keyword>
<dbReference type="EMBL" id="MCFD01000005">
    <property type="protein sequence ID" value="ORX70631.1"/>
    <property type="molecule type" value="Genomic_DNA"/>
</dbReference>
<dbReference type="GO" id="GO:0019005">
    <property type="term" value="C:SCF ubiquitin ligase complex"/>
    <property type="evidence" value="ECO:0007669"/>
    <property type="project" value="UniProtKB-ARBA"/>
</dbReference>
<evidence type="ECO:0000259" key="9">
    <source>
        <dbReference type="PROSITE" id="PS50069"/>
    </source>
</evidence>
<organism evidence="10 11">
    <name type="scientific">Linderina pennispora</name>
    <dbReference type="NCBI Taxonomy" id="61395"/>
    <lineage>
        <taxon>Eukaryota</taxon>
        <taxon>Fungi</taxon>
        <taxon>Fungi incertae sedis</taxon>
        <taxon>Zoopagomycota</taxon>
        <taxon>Kickxellomycotina</taxon>
        <taxon>Kickxellomycetes</taxon>
        <taxon>Kickxellales</taxon>
        <taxon>Kickxellaceae</taxon>
        <taxon>Linderina</taxon>
    </lineage>
</organism>
<dbReference type="Proteomes" id="UP000193922">
    <property type="component" value="Unassembled WGS sequence"/>
</dbReference>
<dbReference type="PROSITE" id="PS01256">
    <property type="entry name" value="CULLIN_1"/>
    <property type="match status" value="1"/>
</dbReference>
<dbReference type="GO" id="GO:0031625">
    <property type="term" value="F:ubiquitin protein ligase binding"/>
    <property type="evidence" value="ECO:0007669"/>
    <property type="project" value="InterPro"/>
</dbReference>
<dbReference type="InterPro" id="IPR019559">
    <property type="entry name" value="Cullin_neddylation_domain"/>
</dbReference>
<dbReference type="OrthoDB" id="27073at2759"/>
<dbReference type="PANTHER" id="PTHR11932">
    <property type="entry name" value="CULLIN"/>
    <property type="match status" value="1"/>
</dbReference>
<comment type="pathway">
    <text evidence="1">Protein modification; protein ubiquitination.</text>
</comment>
<dbReference type="SMART" id="SM00182">
    <property type="entry name" value="CULLIN"/>
    <property type="match status" value="1"/>
</dbReference>
<dbReference type="PROSITE" id="PS50069">
    <property type="entry name" value="CULLIN_2"/>
    <property type="match status" value="1"/>
</dbReference>
<evidence type="ECO:0000256" key="3">
    <source>
        <dbReference type="ARBA" id="ARBA00022499"/>
    </source>
</evidence>